<comment type="subcellular location">
    <subcellularLocation>
        <location evidence="1">Membrane</location>
        <topology evidence="1">Single-pass type I membrane protein</topology>
    </subcellularLocation>
</comment>
<evidence type="ECO:0000256" key="7">
    <source>
        <dbReference type="ARBA" id="ARBA00023170"/>
    </source>
</evidence>
<reference evidence="11" key="1">
    <citation type="submission" date="2019-10" db="EMBL/GenBank/DDBJ databases">
        <authorList>
            <person name="Soares A.E.R."/>
            <person name="Aleixo A."/>
            <person name="Schneider P."/>
            <person name="Miyaki C.Y."/>
            <person name="Schneider M.P."/>
            <person name="Mello C."/>
            <person name="Vasconcelos A.T.R."/>
        </authorList>
    </citation>
    <scope>NUCLEOTIDE SEQUENCE</scope>
    <source>
        <tissue evidence="11">Muscle</tissue>
    </source>
</reference>
<keyword evidence="5" id="KW-0472">Membrane</keyword>
<dbReference type="InterPro" id="IPR036116">
    <property type="entry name" value="FN3_sf"/>
</dbReference>
<keyword evidence="4" id="KW-1133">Transmembrane helix</keyword>
<dbReference type="InterPro" id="IPR003961">
    <property type="entry name" value="FN3_dom"/>
</dbReference>
<dbReference type="PANTHER" id="PTHR23037">
    <property type="entry name" value="CYTOKINE RECEPTOR"/>
    <property type="match status" value="1"/>
</dbReference>
<organism evidence="11 12">
    <name type="scientific">Willisornis vidua</name>
    <name type="common">Xingu scale-backed antbird</name>
    <dbReference type="NCBI Taxonomy" id="1566151"/>
    <lineage>
        <taxon>Eukaryota</taxon>
        <taxon>Metazoa</taxon>
        <taxon>Chordata</taxon>
        <taxon>Craniata</taxon>
        <taxon>Vertebrata</taxon>
        <taxon>Euteleostomi</taxon>
        <taxon>Archelosauria</taxon>
        <taxon>Archosauria</taxon>
        <taxon>Dinosauria</taxon>
        <taxon>Saurischia</taxon>
        <taxon>Theropoda</taxon>
        <taxon>Coelurosauria</taxon>
        <taxon>Aves</taxon>
        <taxon>Neognathae</taxon>
        <taxon>Neoaves</taxon>
        <taxon>Telluraves</taxon>
        <taxon>Australaves</taxon>
        <taxon>Passeriformes</taxon>
        <taxon>Thamnophilidae</taxon>
        <taxon>Willisornis</taxon>
    </lineage>
</organism>
<accession>A0ABQ9DTV9</accession>
<evidence type="ECO:0000313" key="12">
    <source>
        <dbReference type="Proteomes" id="UP001145742"/>
    </source>
</evidence>
<dbReference type="EMBL" id="WHWB01032380">
    <property type="protein sequence ID" value="KAJ7425855.1"/>
    <property type="molecule type" value="Genomic_DNA"/>
</dbReference>
<keyword evidence="3" id="KW-0732">Signal</keyword>
<evidence type="ECO:0000256" key="4">
    <source>
        <dbReference type="ARBA" id="ARBA00022989"/>
    </source>
</evidence>
<dbReference type="CDD" id="cd00063">
    <property type="entry name" value="FN3"/>
    <property type="match status" value="1"/>
</dbReference>
<evidence type="ECO:0000256" key="9">
    <source>
        <dbReference type="SAM" id="MobiDB-lite"/>
    </source>
</evidence>
<evidence type="ECO:0000256" key="8">
    <source>
        <dbReference type="ARBA" id="ARBA00023180"/>
    </source>
</evidence>
<comment type="caution">
    <text evidence="11">The sequence shown here is derived from an EMBL/GenBank/DDBJ whole genome shotgun (WGS) entry which is preliminary data.</text>
</comment>
<evidence type="ECO:0000259" key="10">
    <source>
        <dbReference type="PROSITE" id="PS50853"/>
    </source>
</evidence>
<feature type="domain" description="Fibronectin type-III" evidence="10">
    <location>
        <begin position="57"/>
        <end position="160"/>
    </location>
</feature>
<keyword evidence="7 11" id="KW-0675">Receptor</keyword>
<evidence type="ECO:0000256" key="3">
    <source>
        <dbReference type="ARBA" id="ARBA00022729"/>
    </source>
</evidence>
<evidence type="ECO:0000313" key="11">
    <source>
        <dbReference type="EMBL" id="KAJ7425855.1"/>
    </source>
</evidence>
<evidence type="ECO:0000256" key="1">
    <source>
        <dbReference type="ARBA" id="ARBA00004479"/>
    </source>
</evidence>
<dbReference type="InterPro" id="IPR013783">
    <property type="entry name" value="Ig-like_fold"/>
</dbReference>
<keyword evidence="12" id="KW-1185">Reference proteome</keyword>
<evidence type="ECO:0000256" key="5">
    <source>
        <dbReference type="ARBA" id="ARBA00023136"/>
    </source>
</evidence>
<sequence>MPAKQLRLRTMARKKRQWGEEETVIDEERNCVRTQICDVGVEFLSGTCYSEEVQVLPPANVSVTATESQEYELRWVKHTMSYDFIRQRYQVEYWENNRYEKSLQKLNISNDEPPFIFTLQMLAPSTEYRGKMRARVNMPLDYEGPWSEWSDEFTWKTENVLPPVVLPVMVPALVITLLMVSCCSYKYLLSHIKKQIFKTLCCCCRKKKMWEEKIPNPQKSLLIQSYVGIPLQGLLSLKRVNSISQFEIDSRLTNCGFNSFIQITDKYIELALELSSEKAHLGQWPTSSQLDFNKYNLSEKMEQASFLQVLDRQVKTLAECPEGQTKMTEVSLVALDLQNSYHALNEPDHAPLVSSSQIAGHSFPVSRRNSAGASIASHTAIPCFAFNGPYLYSPVMSSHPDIHQSLELDPVRICKKSVSLHYVTLPSEDCSQPPQRQEDPGAGPPKPYLLTDQKEMIQHLSDQEEVSPAPPVCGKDMGTQEQNSPKALNCTAIPQQCPLDYITTESSLLPSASASTHPPLVTAREPPCGSQEPQPPSGHPCCESSGKTGVTVPVSVQAPTPSPELPLETFGDYLTVPLGLNGHSEPTKILLPVLQKENGLPRKQPLPEGNLVVLNPDSTEPVFLCQVGDYCFHSLKSSVKMDNSQEDNQVKKLSEDKATLGKLVSDDESITGKEKDVSKMQAIQLFKILKSDDYFSWQQSLRIKEIC</sequence>
<evidence type="ECO:0000256" key="6">
    <source>
        <dbReference type="ARBA" id="ARBA00023157"/>
    </source>
</evidence>
<evidence type="ECO:0000256" key="2">
    <source>
        <dbReference type="ARBA" id="ARBA00022692"/>
    </source>
</evidence>
<proteinExistence type="predicted"/>
<dbReference type="PROSITE" id="PS50853">
    <property type="entry name" value="FN3"/>
    <property type="match status" value="1"/>
</dbReference>
<dbReference type="SUPFAM" id="SSF49265">
    <property type="entry name" value="Fibronectin type III"/>
    <property type="match status" value="1"/>
</dbReference>
<dbReference type="PANTHER" id="PTHR23037:SF22">
    <property type="entry name" value="CYTOKINE RECEPTOR COMMON SUBUNIT BETA"/>
    <property type="match status" value="1"/>
</dbReference>
<dbReference type="Pfam" id="PF00041">
    <property type="entry name" value="fn3"/>
    <property type="match status" value="1"/>
</dbReference>
<gene>
    <name evidence="11" type="primary">CSF2RB</name>
    <name evidence="11" type="ORF">WISP_20588</name>
</gene>
<protein>
    <submittedName>
        <fullName evidence="11">Cytokine receptor common subunit beta isoform X2</fullName>
    </submittedName>
</protein>
<keyword evidence="6" id="KW-1015">Disulfide bond</keyword>
<feature type="region of interest" description="Disordered" evidence="9">
    <location>
        <begin position="426"/>
        <end position="484"/>
    </location>
</feature>
<keyword evidence="2" id="KW-0812">Transmembrane</keyword>
<feature type="region of interest" description="Disordered" evidence="9">
    <location>
        <begin position="510"/>
        <end position="546"/>
    </location>
</feature>
<name>A0ABQ9DTV9_9PASS</name>
<dbReference type="Gene3D" id="2.60.40.10">
    <property type="entry name" value="Immunoglobulins"/>
    <property type="match status" value="1"/>
</dbReference>
<keyword evidence="8" id="KW-0325">Glycoprotein</keyword>
<dbReference type="Proteomes" id="UP001145742">
    <property type="component" value="Unassembled WGS sequence"/>
</dbReference>